<dbReference type="InterPro" id="IPR019339">
    <property type="entry name" value="CIR_N_dom"/>
</dbReference>
<evidence type="ECO:0000259" key="2">
    <source>
        <dbReference type="SMART" id="SM01083"/>
    </source>
</evidence>
<protein>
    <submittedName>
        <fullName evidence="3">Step II splicing factor, putative</fullName>
    </submittedName>
</protein>
<dbReference type="AlphaFoldDB" id="A0A9W5WW12"/>
<evidence type="ECO:0000313" key="3">
    <source>
        <dbReference type="EMBL" id="GFE55635.1"/>
    </source>
</evidence>
<feature type="domain" description="CBF1-interacting co-repressor CIR N-terminal" evidence="2">
    <location>
        <begin position="18"/>
        <end position="54"/>
    </location>
</feature>
<dbReference type="OrthoDB" id="10250354at2759"/>
<accession>A0A9W5WW12</accession>
<dbReference type="Pfam" id="PF10197">
    <property type="entry name" value="Cir_N"/>
    <property type="match status" value="1"/>
</dbReference>
<organism evidence="3 4">
    <name type="scientific">Babesia ovis</name>
    <dbReference type="NCBI Taxonomy" id="5869"/>
    <lineage>
        <taxon>Eukaryota</taxon>
        <taxon>Sar</taxon>
        <taxon>Alveolata</taxon>
        <taxon>Apicomplexa</taxon>
        <taxon>Aconoidasida</taxon>
        <taxon>Piroplasmida</taxon>
        <taxon>Babesiidae</taxon>
        <taxon>Babesia</taxon>
    </lineage>
</organism>
<reference evidence="3" key="1">
    <citation type="submission" date="2019-12" db="EMBL/GenBank/DDBJ databases">
        <title>Genome sequence of Babesia ovis.</title>
        <authorList>
            <person name="Yamagishi J."/>
            <person name="Sevinc F."/>
            <person name="Xuan X."/>
        </authorList>
    </citation>
    <scope>NUCLEOTIDE SEQUENCE</scope>
    <source>
        <strain evidence="3">Selcuk</strain>
    </source>
</reference>
<proteinExistence type="predicted"/>
<dbReference type="SMART" id="SM01083">
    <property type="entry name" value="Cir_N"/>
    <property type="match status" value="1"/>
</dbReference>
<keyword evidence="1" id="KW-0175">Coiled coil</keyword>
<evidence type="ECO:0000313" key="4">
    <source>
        <dbReference type="Proteomes" id="UP001057455"/>
    </source>
</evidence>
<dbReference type="EMBL" id="BLIY01000023">
    <property type="protein sequence ID" value="GFE55635.1"/>
    <property type="molecule type" value="Genomic_DNA"/>
</dbReference>
<feature type="coiled-coil region" evidence="1">
    <location>
        <begin position="34"/>
        <end position="70"/>
    </location>
</feature>
<evidence type="ECO:0000256" key="1">
    <source>
        <dbReference type="SAM" id="Coils"/>
    </source>
</evidence>
<comment type="caution">
    <text evidence="3">The sequence shown here is derived from an EMBL/GenBank/DDBJ whole genome shotgun (WGS) entry which is preliminary data.</text>
</comment>
<keyword evidence="4" id="KW-1185">Reference proteome</keyword>
<gene>
    <name evidence="3" type="ORF">BaOVIS_030390</name>
</gene>
<sequence length="265" mass="30971">MWMGKIGNKSASFINHKHFHPGNRENLEKVWLAEEKHKAALKRQKEMKEKLAEEIRITELKRQLREQEEQRYKEYLLEQKPPSRYQVSQSDPKLLDGSGGLIVTKKTAETRNKARDAGVHKLVIRSRYREDVHEHGHSSIFGSYYDRYRGLWGYQCCQQVERGATCPKKHSNKYGNETILHSDLKKVTWEDEKTNNHDQKDIDHEDATTLYTTLNKHGKRKREESIMISTENLIPPKAKPKGNLSMAETLEKLKRMDALDQMSTS</sequence>
<dbReference type="Proteomes" id="UP001057455">
    <property type="component" value="Unassembled WGS sequence"/>
</dbReference>
<name>A0A9W5WW12_BABOV</name>